<dbReference type="PANTHER" id="PTHR47990">
    <property type="entry name" value="2-OXOGLUTARATE (2OG) AND FE(II)-DEPENDENT OXYGENASE SUPERFAMILY PROTEIN-RELATED"/>
    <property type="match status" value="1"/>
</dbReference>
<accession>F8L9N1</accession>
<keyword evidence="10" id="KW-0479">Metal-binding</keyword>
<dbReference type="GO" id="GO:0102276">
    <property type="term" value="F:2-oxoglutarate oxygenase/decarboxylase (ethylene-forming) activity"/>
    <property type="evidence" value="ECO:0007669"/>
    <property type="project" value="UniProtKB-EC"/>
</dbReference>
<dbReference type="eggNOG" id="COG3491">
    <property type="taxonomic scope" value="Bacteria"/>
</dbReference>
<gene>
    <name evidence="13" type="ordered locus">SNE_A16910</name>
</gene>
<dbReference type="SUPFAM" id="SSF51197">
    <property type="entry name" value="Clavaminate synthase-like"/>
    <property type="match status" value="1"/>
</dbReference>
<dbReference type="InterPro" id="IPR005123">
    <property type="entry name" value="Oxoglu/Fe-dep_dioxygenase_dom"/>
</dbReference>
<name>F8L9N1_SIMNZ</name>
<evidence type="ECO:0000256" key="11">
    <source>
        <dbReference type="SAM" id="SignalP"/>
    </source>
</evidence>
<evidence type="ECO:0000256" key="2">
    <source>
        <dbReference type="ARBA" id="ARBA00012293"/>
    </source>
</evidence>
<dbReference type="GO" id="GO:0009693">
    <property type="term" value="P:ethylene biosynthetic process"/>
    <property type="evidence" value="ECO:0007669"/>
    <property type="project" value="UniProtKB-KW"/>
</dbReference>
<dbReference type="Pfam" id="PF14226">
    <property type="entry name" value="DIOX_N"/>
    <property type="match status" value="1"/>
</dbReference>
<dbReference type="RefSeq" id="WP_013944034.1">
    <property type="nucleotide sequence ID" value="NC_015713.1"/>
</dbReference>
<comment type="catalytic activity">
    <reaction evidence="9">
        <text>L-arginine + 2-oxoglutarate + O2 = guanidine + L-glutamate 5-semialdehyde + succinate + CO2</text>
        <dbReference type="Rhea" id="RHEA:31535"/>
        <dbReference type="ChEBI" id="CHEBI:15379"/>
        <dbReference type="ChEBI" id="CHEBI:16526"/>
        <dbReference type="ChEBI" id="CHEBI:16810"/>
        <dbReference type="ChEBI" id="CHEBI:30031"/>
        <dbReference type="ChEBI" id="CHEBI:30087"/>
        <dbReference type="ChEBI" id="CHEBI:32682"/>
        <dbReference type="ChEBI" id="CHEBI:58066"/>
        <dbReference type="EC" id="1.14.20.7"/>
    </reaction>
</comment>
<evidence type="ECO:0000256" key="6">
    <source>
        <dbReference type="ARBA" id="ARBA00031011"/>
    </source>
</evidence>
<evidence type="ECO:0000256" key="3">
    <source>
        <dbReference type="ARBA" id="ARBA00012531"/>
    </source>
</evidence>
<dbReference type="Proteomes" id="UP000000496">
    <property type="component" value="Chromosome gsn.131"/>
</dbReference>
<dbReference type="EC" id="1.13.12.19" evidence="3"/>
<keyword evidence="5" id="KW-0266">Ethylene biosynthesis</keyword>
<dbReference type="InterPro" id="IPR050231">
    <property type="entry name" value="Iron_ascorbate_oxido_reductase"/>
</dbReference>
<dbReference type="KEGG" id="sng:SNE_A16910"/>
<evidence type="ECO:0000256" key="7">
    <source>
        <dbReference type="ARBA" id="ARBA00031282"/>
    </source>
</evidence>
<dbReference type="OrthoDB" id="21825at2"/>
<dbReference type="GO" id="GO:0046872">
    <property type="term" value="F:metal ion binding"/>
    <property type="evidence" value="ECO:0007669"/>
    <property type="project" value="UniProtKB-KW"/>
</dbReference>
<evidence type="ECO:0000313" key="13">
    <source>
        <dbReference type="EMBL" id="CCB89568.1"/>
    </source>
</evidence>
<sequence>MKQFFSFIALLFSSVLIAQASPIPTLHLEDYANPVKREEFIASLEEAVQGVGYFFVDGFPVESKAINRAYEQAKNFFASDKKHDYLSSNGHRGYLPGESAKGETRVDFKEFYHIGRELASEDLERLQYEKNVWPENRKEFRFAMESLFARIDIFKNKLGEAFSELLDQKKGFLLDMIQQGDSLMRISHYPANPPEDAIWAGTHTDINLFTLYPRASAQGLQVQAKDGSWIDINVPEGMVFVHCGDMLENLSNGLCKAAVHRVVDNGLSEDRYAIIFFVHPRIDDRLDPLPSCIEKTGGARHYANLSRAELLTERLIDLGLANKQMMELFVRSGAIQKLKEVNRFSSKAETALKKAGLITLQLELQ</sequence>
<keyword evidence="11" id="KW-0732">Signal</keyword>
<evidence type="ECO:0000256" key="4">
    <source>
        <dbReference type="ARBA" id="ARBA00019045"/>
    </source>
</evidence>
<keyword evidence="10" id="KW-0560">Oxidoreductase</keyword>
<evidence type="ECO:0000256" key="1">
    <source>
        <dbReference type="ARBA" id="ARBA00004767"/>
    </source>
</evidence>
<organism evidence="13 14">
    <name type="scientific">Simkania negevensis (strain ATCC VR-1471 / DSM 27360 / Z)</name>
    <dbReference type="NCBI Taxonomy" id="331113"/>
    <lineage>
        <taxon>Bacteria</taxon>
        <taxon>Pseudomonadati</taxon>
        <taxon>Chlamydiota</taxon>
        <taxon>Chlamydiia</taxon>
        <taxon>Parachlamydiales</taxon>
        <taxon>Simkaniaceae</taxon>
        <taxon>Simkania</taxon>
    </lineage>
</organism>
<keyword evidence="10" id="KW-0408">Iron</keyword>
<evidence type="ECO:0000259" key="12">
    <source>
        <dbReference type="PROSITE" id="PS51471"/>
    </source>
</evidence>
<dbReference type="STRING" id="331113.SNE_A16910"/>
<feature type="signal peptide" evidence="11">
    <location>
        <begin position="1"/>
        <end position="20"/>
    </location>
</feature>
<dbReference type="EC" id="1.14.20.7" evidence="2"/>
<dbReference type="InterPro" id="IPR026992">
    <property type="entry name" value="DIOX_N"/>
</dbReference>
<comment type="catalytic activity">
    <reaction evidence="8">
        <text>2-oxoglutarate + O2 + 2 H(+) = ethene + 3 CO2 + H2O</text>
        <dbReference type="Rhea" id="RHEA:31523"/>
        <dbReference type="ChEBI" id="CHEBI:15377"/>
        <dbReference type="ChEBI" id="CHEBI:15378"/>
        <dbReference type="ChEBI" id="CHEBI:15379"/>
        <dbReference type="ChEBI" id="CHEBI:16526"/>
        <dbReference type="ChEBI" id="CHEBI:16810"/>
        <dbReference type="ChEBI" id="CHEBI:18153"/>
        <dbReference type="EC" id="1.13.12.19"/>
    </reaction>
</comment>
<dbReference type="AlphaFoldDB" id="F8L9N1"/>
<dbReference type="Gene3D" id="2.60.120.330">
    <property type="entry name" value="B-lactam Antibiotic, Isopenicillin N Synthase, Chain"/>
    <property type="match status" value="1"/>
</dbReference>
<proteinExistence type="inferred from homology"/>
<keyword evidence="14" id="KW-1185">Reference proteome</keyword>
<feature type="domain" description="Fe2OG dioxygenase" evidence="12">
    <location>
        <begin position="179"/>
        <end position="280"/>
    </location>
</feature>
<evidence type="ECO:0000256" key="5">
    <source>
        <dbReference type="ARBA" id="ARBA00022666"/>
    </source>
</evidence>
<reference key="1">
    <citation type="journal article" date="2011" name="Mol. Biol. Evol.">
        <title>Unity in variety -- the pan-genome of the Chlamydiae.</title>
        <authorList>
            <person name="Collingro A."/>
            <person name="Tischler P."/>
            <person name="Weinmaier T."/>
            <person name="Penz T."/>
            <person name="Heinz E."/>
            <person name="Brunham R.C."/>
            <person name="Read T.D."/>
            <person name="Bavoil P.M."/>
            <person name="Sachse K."/>
            <person name="Kahane S."/>
            <person name="Friedman M.G."/>
            <person name="Rattei T."/>
            <person name="Myers G.S.A."/>
            <person name="Horn M."/>
        </authorList>
    </citation>
    <scope>NUCLEOTIDE SEQUENCE</scope>
    <source>
        <strain>Z</strain>
    </source>
</reference>
<comment type="pathway">
    <text evidence="1">Alkene biosynthesis; ethylene biosynthesis via 2-oxoglutarate.</text>
</comment>
<dbReference type="InterPro" id="IPR027443">
    <property type="entry name" value="IPNS-like_sf"/>
</dbReference>
<dbReference type="HOGENOM" id="CLU_010119_6_3_0"/>
<protein>
    <recommendedName>
        <fullName evidence="4">2-oxoglutarate-dependent ethylene/succinate-forming enzyme</fullName>
        <ecNumber evidence="3">1.13.12.19</ecNumber>
        <ecNumber evidence="2">1.14.20.7</ecNumber>
    </recommendedName>
    <alternativeName>
        <fullName evidence="6">2-oxoglutarate dioxygenase (ethylene-forming)</fullName>
    </alternativeName>
    <alternativeName>
        <fullName evidence="7">2-oxoglutarate/L-arginine monooxygenase/decarboxylase (succinate-forming)</fullName>
    </alternativeName>
</protein>
<dbReference type="InterPro" id="IPR044861">
    <property type="entry name" value="IPNS-like_FE2OG_OXY"/>
</dbReference>
<reference evidence="13 14" key="2">
    <citation type="journal article" date="2011" name="Mol. Biol. Evol.">
        <title>Unity in variety--the pan-genome of the Chlamydiae.</title>
        <authorList>
            <person name="Collingro A."/>
            <person name="Tischler P."/>
            <person name="Weinmaier T."/>
            <person name="Penz T."/>
            <person name="Heinz E."/>
            <person name="Brunham R.C."/>
            <person name="Read T.D."/>
            <person name="Bavoil P.M."/>
            <person name="Sachse K."/>
            <person name="Kahane S."/>
            <person name="Friedman M.G."/>
            <person name="Rattei T."/>
            <person name="Myers G.S."/>
            <person name="Horn M."/>
        </authorList>
    </citation>
    <scope>NUCLEOTIDE SEQUENCE [LARGE SCALE GENOMIC DNA]</scope>
    <source>
        <strain evidence="14">ATCC VR-1471 / Z</strain>
    </source>
</reference>
<evidence type="ECO:0000313" key="14">
    <source>
        <dbReference type="Proteomes" id="UP000000496"/>
    </source>
</evidence>
<evidence type="ECO:0000256" key="8">
    <source>
        <dbReference type="ARBA" id="ARBA00047725"/>
    </source>
</evidence>
<evidence type="ECO:0000256" key="10">
    <source>
        <dbReference type="RuleBase" id="RU003682"/>
    </source>
</evidence>
<dbReference type="EMBL" id="FR872582">
    <property type="protein sequence ID" value="CCB89568.1"/>
    <property type="molecule type" value="Genomic_DNA"/>
</dbReference>
<dbReference type="Pfam" id="PF03171">
    <property type="entry name" value="2OG-FeII_Oxy"/>
    <property type="match status" value="1"/>
</dbReference>
<evidence type="ECO:0000256" key="9">
    <source>
        <dbReference type="ARBA" id="ARBA00049359"/>
    </source>
</evidence>
<comment type="similarity">
    <text evidence="10">Belongs to the iron/ascorbate-dependent oxidoreductase family.</text>
</comment>
<dbReference type="PROSITE" id="PS51471">
    <property type="entry name" value="FE2OG_OXY"/>
    <property type="match status" value="1"/>
</dbReference>
<feature type="chain" id="PRO_5003374289" description="2-oxoglutarate-dependent ethylene/succinate-forming enzyme" evidence="11">
    <location>
        <begin position="21"/>
        <end position="365"/>
    </location>
</feature>